<reference evidence="7 8" key="1">
    <citation type="journal article" date="2015" name="Antonie Van Leeuwenhoek">
        <title>Pseudooceanicola atlanticus gen. nov. sp. nov., isolated from surface seawater of the Atlantic Ocean and reclassification of Oceanicola batsensis, Oceanicola marinus, Oceanicola nitratireducens, Oceanicola nanhaiensis, Oceanicola antarcticus and Oceanicola flagellatus, as Pseudooceanicola batsensis comb. nov., Pseudooceanicola marinus comb. nov., Pseudooceanicola nitratireducens comb. nov., Pseudooceanicola nanhaiensis comb. nov., Pseudooceanicola antarcticus comb. nov., and Pseudooceanicola flagellatus comb. nov.</title>
        <authorList>
            <person name="Lai Q."/>
            <person name="Li G."/>
            <person name="Liu X."/>
            <person name="Du Y."/>
            <person name="Sun F."/>
            <person name="Shao Z."/>
        </authorList>
    </citation>
    <scope>NUCLEOTIDE SEQUENCE [LARGE SCALE GENOMIC DNA]</scope>
    <source>
        <strain evidence="7 8">22II-s11g</strain>
    </source>
</reference>
<dbReference type="Gene3D" id="3.50.50.60">
    <property type="entry name" value="FAD/NAD(P)-binding domain"/>
    <property type="match status" value="1"/>
</dbReference>
<evidence type="ECO:0000256" key="5">
    <source>
        <dbReference type="ARBA" id="ARBA00023033"/>
    </source>
</evidence>
<dbReference type="Pfam" id="PF01494">
    <property type="entry name" value="FAD_binding_3"/>
    <property type="match status" value="2"/>
</dbReference>
<feature type="domain" description="FAD-binding" evidence="6">
    <location>
        <begin position="12"/>
        <end position="173"/>
    </location>
</feature>
<dbReference type="InterPro" id="IPR002938">
    <property type="entry name" value="FAD-bd"/>
</dbReference>
<evidence type="ECO:0000256" key="3">
    <source>
        <dbReference type="ARBA" id="ARBA00022827"/>
    </source>
</evidence>
<dbReference type="EMBL" id="AQQX01000013">
    <property type="protein sequence ID" value="KGM47171.1"/>
    <property type="molecule type" value="Genomic_DNA"/>
</dbReference>
<protein>
    <submittedName>
        <fullName evidence="7">2-polyprenyl-6-methoxyphenol hydroxylase</fullName>
    </submittedName>
</protein>
<evidence type="ECO:0000313" key="8">
    <source>
        <dbReference type="Proteomes" id="UP000030004"/>
    </source>
</evidence>
<comment type="cofactor">
    <cofactor evidence="1">
        <name>FAD</name>
        <dbReference type="ChEBI" id="CHEBI:57692"/>
    </cofactor>
</comment>
<dbReference type="AlphaFoldDB" id="A0A0A0E825"/>
<evidence type="ECO:0000256" key="2">
    <source>
        <dbReference type="ARBA" id="ARBA00022630"/>
    </source>
</evidence>
<evidence type="ECO:0000256" key="4">
    <source>
        <dbReference type="ARBA" id="ARBA00023002"/>
    </source>
</evidence>
<dbReference type="GO" id="GO:0004497">
    <property type="term" value="F:monooxygenase activity"/>
    <property type="evidence" value="ECO:0007669"/>
    <property type="project" value="UniProtKB-KW"/>
</dbReference>
<dbReference type="RefSeq" id="WP_043753181.1">
    <property type="nucleotide sequence ID" value="NZ_AQQX01000013.1"/>
</dbReference>
<accession>A0A0A0E825</accession>
<evidence type="ECO:0000259" key="6">
    <source>
        <dbReference type="Pfam" id="PF01494"/>
    </source>
</evidence>
<keyword evidence="8" id="KW-1185">Reference proteome</keyword>
<dbReference type="SUPFAM" id="SSF51905">
    <property type="entry name" value="FAD/NAD(P)-binding domain"/>
    <property type="match status" value="1"/>
</dbReference>
<dbReference type="PANTHER" id="PTHR13789:SF318">
    <property type="entry name" value="GERANYLGERANYL DIPHOSPHATE REDUCTASE"/>
    <property type="match status" value="1"/>
</dbReference>
<keyword evidence="3" id="KW-0274">FAD</keyword>
<name>A0A0A0E825_9RHOB</name>
<dbReference type="InterPro" id="IPR050493">
    <property type="entry name" value="FAD-dep_Monooxygenase_BioMet"/>
</dbReference>
<evidence type="ECO:0000313" key="7">
    <source>
        <dbReference type="EMBL" id="KGM47171.1"/>
    </source>
</evidence>
<keyword evidence="5" id="KW-0503">Monooxygenase</keyword>
<dbReference type="PRINTS" id="PR00420">
    <property type="entry name" value="RNGMNOXGNASE"/>
</dbReference>
<dbReference type="PANTHER" id="PTHR13789">
    <property type="entry name" value="MONOOXYGENASE"/>
    <property type="match status" value="1"/>
</dbReference>
<dbReference type="OrthoDB" id="4230779at2"/>
<sequence>MSEATWRKGRRVAISGAGPGGVSAALAMIRQGYDVRIYERAPEPKPLGGAVLLSTPVLAVMRSYGIDVGPSFGSKTIVEFRNNRGHTRARLPFNASVEEALGIPGWHYGVLRSTAFAKMLDLLPDGVIVPNHSVTGYDETDDGVRVNFDGAAPVEADILVAADGIRSRVTEQAFGDPQLFHVGLRVWLAWCGDFGGLDRSTGAITHARDVQASYFPMLHNGKPGWEWWIVEKSGPDAVPPADAEAHLRERLSHFADPLPRFPGHTNFDTQVFRWEIYNRPSLDHWTKGRMAGLGDAVHPVSPYAAYGMGMAIEDGYFLARALGGRDLSDRAAIAQAFARYEDERVAYVTHHVEFARKLGDQFHNAPKPVAWLRDKIFDNTRLLEKLITKDYLKDAEVMSLSLRELHVP</sequence>
<gene>
    <name evidence="7" type="ORF">ATO9_19355</name>
</gene>
<evidence type="ECO:0000256" key="1">
    <source>
        <dbReference type="ARBA" id="ARBA00001974"/>
    </source>
</evidence>
<keyword evidence="4" id="KW-0560">Oxidoreductase</keyword>
<dbReference type="GO" id="GO:0071949">
    <property type="term" value="F:FAD binding"/>
    <property type="evidence" value="ECO:0007669"/>
    <property type="project" value="InterPro"/>
</dbReference>
<dbReference type="InterPro" id="IPR036188">
    <property type="entry name" value="FAD/NAD-bd_sf"/>
</dbReference>
<organism evidence="7 8">
    <name type="scientific">Pseudooceanicola atlanticus</name>
    <dbReference type="NCBI Taxonomy" id="1461694"/>
    <lineage>
        <taxon>Bacteria</taxon>
        <taxon>Pseudomonadati</taxon>
        <taxon>Pseudomonadota</taxon>
        <taxon>Alphaproteobacteria</taxon>
        <taxon>Rhodobacterales</taxon>
        <taxon>Paracoccaceae</taxon>
        <taxon>Pseudooceanicola</taxon>
    </lineage>
</organism>
<keyword evidence="2" id="KW-0285">Flavoprotein</keyword>
<dbReference type="eggNOG" id="COG0654">
    <property type="taxonomic scope" value="Bacteria"/>
</dbReference>
<comment type="caution">
    <text evidence="7">The sequence shown here is derived from an EMBL/GenBank/DDBJ whole genome shotgun (WGS) entry which is preliminary data.</text>
</comment>
<dbReference type="STRING" id="1461694.ATO9_19355"/>
<feature type="domain" description="FAD-binding" evidence="6">
    <location>
        <begin position="279"/>
        <end position="354"/>
    </location>
</feature>
<proteinExistence type="predicted"/>
<dbReference type="Proteomes" id="UP000030004">
    <property type="component" value="Unassembled WGS sequence"/>
</dbReference>